<keyword evidence="7" id="KW-1185">Reference proteome</keyword>
<keyword evidence="2" id="KW-0646">Protease inhibitor</keyword>
<keyword evidence="3" id="KW-0722">Serine protease inhibitor</keyword>
<feature type="signal peptide" evidence="5">
    <location>
        <begin position="1"/>
        <end position="18"/>
    </location>
</feature>
<dbReference type="InterPro" id="IPR051368">
    <property type="entry name" value="SerProtInhib-TIL_Domain"/>
</dbReference>
<dbReference type="InterPro" id="IPR002919">
    <property type="entry name" value="TIL_dom"/>
</dbReference>
<dbReference type="AlphaFoldDB" id="A0A5S6QQ94"/>
<evidence type="ECO:0000256" key="4">
    <source>
        <dbReference type="ARBA" id="ARBA00023157"/>
    </source>
</evidence>
<evidence type="ECO:0000256" key="2">
    <source>
        <dbReference type="ARBA" id="ARBA00022690"/>
    </source>
</evidence>
<dbReference type="PANTHER" id="PTHR23259">
    <property type="entry name" value="RIDDLE"/>
    <property type="match status" value="1"/>
</dbReference>
<accession>A0A5S6QQ94</accession>
<dbReference type="Pfam" id="PF01826">
    <property type="entry name" value="TIL"/>
    <property type="match status" value="1"/>
</dbReference>
<proteinExistence type="inferred from homology"/>
<dbReference type="FunFam" id="2.10.25.10:FF:000055">
    <property type="entry name" value="alpha-tectorin isoform X1"/>
    <property type="match status" value="1"/>
</dbReference>
<evidence type="ECO:0000256" key="1">
    <source>
        <dbReference type="ARBA" id="ARBA00007611"/>
    </source>
</evidence>
<evidence type="ECO:0000256" key="3">
    <source>
        <dbReference type="ARBA" id="ARBA00022900"/>
    </source>
</evidence>
<name>A0A5S6QQ94_TRIMR</name>
<dbReference type="Gene3D" id="2.10.25.10">
    <property type="entry name" value="Laminin"/>
    <property type="match status" value="1"/>
</dbReference>
<evidence type="ECO:0000313" key="8">
    <source>
        <dbReference type="WBParaSite" id="TMUE_2000009353.1"/>
    </source>
</evidence>
<dbReference type="InterPro" id="IPR036084">
    <property type="entry name" value="Ser_inhib-like_sf"/>
</dbReference>
<dbReference type="WBParaSite" id="TMUE_2000009353.1">
    <property type="protein sequence ID" value="TMUE_2000009353.1"/>
    <property type="gene ID" value="WBGene00300577"/>
</dbReference>
<reference evidence="8" key="1">
    <citation type="submission" date="2019-12" db="UniProtKB">
        <authorList>
            <consortium name="WormBaseParasite"/>
        </authorList>
    </citation>
    <scope>IDENTIFICATION</scope>
</reference>
<evidence type="ECO:0000259" key="6">
    <source>
        <dbReference type="Pfam" id="PF01826"/>
    </source>
</evidence>
<feature type="domain" description="TIL" evidence="6">
    <location>
        <begin position="21"/>
        <end position="78"/>
    </location>
</feature>
<dbReference type="Proteomes" id="UP000046395">
    <property type="component" value="Unassembled WGS sequence"/>
</dbReference>
<keyword evidence="5" id="KW-0732">Signal</keyword>
<evidence type="ECO:0000256" key="5">
    <source>
        <dbReference type="SAM" id="SignalP"/>
    </source>
</evidence>
<dbReference type="PANTHER" id="PTHR23259:SF70">
    <property type="entry name" value="ACCESSORY GLAND PROTEIN ACP62F-RELATED"/>
    <property type="match status" value="1"/>
</dbReference>
<dbReference type="SUPFAM" id="SSF57567">
    <property type="entry name" value="Serine protease inhibitors"/>
    <property type="match status" value="1"/>
</dbReference>
<feature type="chain" id="PRO_5024347494" evidence="5">
    <location>
        <begin position="19"/>
        <end position="80"/>
    </location>
</feature>
<sequence length="80" mass="9068">MKTLIFTIFLLVAIGSYARKCGPNQVYLRCGSACPSTCRSIRRPARPKICTLQCVRGCFCKRGYVLNDAKQCIPKRKCYE</sequence>
<keyword evidence="4" id="KW-1015">Disulfide bond</keyword>
<evidence type="ECO:0000313" key="7">
    <source>
        <dbReference type="Proteomes" id="UP000046395"/>
    </source>
</evidence>
<protein>
    <submittedName>
        <fullName evidence="8">TIL domain-containing protein</fullName>
    </submittedName>
</protein>
<dbReference type="GO" id="GO:0004867">
    <property type="term" value="F:serine-type endopeptidase inhibitor activity"/>
    <property type="evidence" value="ECO:0007669"/>
    <property type="project" value="UniProtKB-KW"/>
</dbReference>
<dbReference type="STRING" id="70415.A0A5S6QQ94"/>
<dbReference type="CDD" id="cd19941">
    <property type="entry name" value="TIL"/>
    <property type="match status" value="1"/>
</dbReference>
<comment type="similarity">
    <text evidence="1">Belongs to the serine protease inhibitor-like (TIL domain-containing) family.</text>
</comment>
<organism evidence="7 8">
    <name type="scientific">Trichuris muris</name>
    <name type="common">Mouse whipworm</name>
    <dbReference type="NCBI Taxonomy" id="70415"/>
    <lineage>
        <taxon>Eukaryota</taxon>
        <taxon>Metazoa</taxon>
        <taxon>Ecdysozoa</taxon>
        <taxon>Nematoda</taxon>
        <taxon>Enoplea</taxon>
        <taxon>Dorylaimia</taxon>
        <taxon>Trichinellida</taxon>
        <taxon>Trichuridae</taxon>
        <taxon>Trichuris</taxon>
    </lineage>
</organism>